<dbReference type="EnsemblPlants" id="Pp3c26_8800V3.3">
    <property type="protein sequence ID" value="Pp3c26_8800V3.3"/>
    <property type="gene ID" value="Pp3c26_8800"/>
</dbReference>
<dbReference type="Gramene" id="Pp3c26_8800V3.2">
    <property type="protein sequence ID" value="Pp3c26_8800V3.2"/>
    <property type="gene ID" value="Pp3c26_8800"/>
</dbReference>
<evidence type="ECO:0000313" key="3">
    <source>
        <dbReference type="Proteomes" id="UP000006727"/>
    </source>
</evidence>
<accession>A0A2K1ICC6</accession>
<gene>
    <name evidence="2" type="primary">LOC112277799</name>
    <name evidence="1" type="ORF">PHYPA_030416</name>
</gene>
<name>A0A2K1ICC6_PHYPA</name>
<reference evidence="1 3" key="2">
    <citation type="journal article" date="2018" name="Plant J.">
        <title>The Physcomitrella patens chromosome-scale assembly reveals moss genome structure and evolution.</title>
        <authorList>
            <person name="Lang D."/>
            <person name="Ullrich K.K."/>
            <person name="Murat F."/>
            <person name="Fuchs J."/>
            <person name="Jenkins J."/>
            <person name="Haas F.B."/>
            <person name="Piednoel M."/>
            <person name="Gundlach H."/>
            <person name="Van Bel M."/>
            <person name="Meyberg R."/>
            <person name="Vives C."/>
            <person name="Morata J."/>
            <person name="Symeonidi A."/>
            <person name="Hiss M."/>
            <person name="Muchero W."/>
            <person name="Kamisugi Y."/>
            <person name="Saleh O."/>
            <person name="Blanc G."/>
            <person name="Decker E.L."/>
            <person name="van Gessel N."/>
            <person name="Grimwood J."/>
            <person name="Hayes R.D."/>
            <person name="Graham S.W."/>
            <person name="Gunter L.E."/>
            <person name="McDaniel S.F."/>
            <person name="Hoernstein S.N.W."/>
            <person name="Larsson A."/>
            <person name="Li F.W."/>
            <person name="Perroud P.F."/>
            <person name="Phillips J."/>
            <person name="Ranjan P."/>
            <person name="Rokshar D.S."/>
            <person name="Rothfels C.J."/>
            <person name="Schneider L."/>
            <person name="Shu S."/>
            <person name="Stevenson D.W."/>
            <person name="Thummler F."/>
            <person name="Tillich M."/>
            <person name="Villarreal Aguilar J.C."/>
            <person name="Widiez T."/>
            <person name="Wong G.K."/>
            <person name="Wymore A."/>
            <person name="Zhang Y."/>
            <person name="Zimmer A.D."/>
            <person name="Quatrano R.S."/>
            <person name="Mayer K.F.X."/>
            <person name="Goodstein D."/>
            <person name="Casacuberta J.M."/>
            <person name="Vandepoele K."/>
            <person name="Reski R."/>
            <person name="Cuming A.C."/>
            <person name="Tuskan G.A."/>
            <person name="Maumus F."/>
            <person name="Salse J."/>
            <person name="Schmutz J."/>
            <person name="Rensing S.A."/>
        </authorList>
    </citation>
    <scope>NUCLEOTIDE SEQUENCE [LARGE SCALE GENOMIC DNA]</scope>
    <source>
        <strain evidence="2 3">cv. Gransden 2004</strain>
    </source>
</reference>
<dbReference type="Proteomes" id="UP000006727">
    <property type="component" value="Chromosome 26"/>
</dbReference>
<dbReference type="EnsemblPlants" id="Pp3c26_8800V3.2">
    <property type="protein sequence ID" value="Pp3c26_8800V3.2"/>
    <property type="gene ID" value="Pp3c26_8800"/>
</dbReference>
<dbReference type="EnsemblPlants" id="Pp3c26_8800V3.1">
    <property type="protein sequence ID" value="Pp3c26_8800V3.1"/>
    <property type="gene ID" value="Pp3c26_8800"/>
</dbReference>
<keyword evidence="3" id="KW-1185">Reference proteome</keyword>
<proteinExistence type="predicted"/>
<protein>
    <recommendedName>
        <fullName evidence="4">Reverse transcriptase zinc-binding domain-containing protein</fullName>
    </recommendedName>
</protein>
<organism evidence="1">
    <name type="scientific">Physcomitrium patens</name>
    <name type="common">Spreading-leaved earth moss</name>
    <name type="synonym">Physcomitrella patens</name>
    <dbReference type="NCBI Taxonomy" id="3218"/>
    <lineage>
        <taxon>Eukaryota</taxon>
        <taxon>Viridiplantae</taxon>
        <taxon>Streptophyta</taxon>
        <taxon>Embryophyta</taxon>
        <taxon>Bryophyta</taxon>
        <taxon>Bryophytina</taxon>
        <taxon>Bryopsida</taxon>
        <taxon>Funariidae</taxon>
        <taxon>Funariales</taxon>
        <taxon>Funariaceae</taxon>
        <taxon>Physcomitrium</taxon>
    </lineage>
</organism>
<reference evidence="1 3" key="1">
    <citation type="journal article" date="2008" name="Science">
        <title>The Physcomitrella genome reveals evolutionary insights into the conquest of land by plants.</title>
        <authorList>
            <person name="Rensing S."/>
            <person name="Lang D."/>
            <person name="Zimmer A."/>
            <person name="Terry A."/>
            <person name="Salamov A."/>
            <person name="Shapiro H."/>
            <person name="Nishiyama T."/>
            <person name="Perroud P.-F."/>
            <person name="Lindquist E."/>
            <person name="Kamisugi Y."/>
            <person name="Tanahashi T."/>
            <person name="Sakakibara K."/>
            <person name="Fujita T."/>
            <person name="Oishi K."/>
            <person name="Shin-I T."/>
            <person name="Kuroki Y."/>
            <person name="Toyoda A."/>
            <person name="Suzuki Y."/>
            <person name="Hashimoto A."/>
            <person name="Yamaguchi K."/>
            <person name="Sugano A."/>
            <person name="Kohara Y."/>
            <person name="Fujiyama A."/>
            <person name="Anterola A."/>
            <person name="Aoki S."/>
            <person name="Ashton N."/>
            <person name="Barbazuk W.B."/>
            <person name="Barker E."/>
            <person name="Bennetzen J."/>
            <person name="Bezanilla M."/>
            <person name="Blankenship R."/>
            <person name="Cho S.H."/>
            <person name="Dutcher S."/>
            <person name="Estelle M."/>
            <person name="Fawcett J.A."/>
            <person name="Gundlach H."/>
            <person name="Hanada K."/>
            <person name="Heyl A."/>
            <person name="Hicks K.A."/>
            <person name="Hugh J."/>
            <person name="Lohr M."/>
            <person name="Mayer K."/>
            <person name="Melkozernov A."/>
            <person name="Murata T."/>
            <person name="Nelson D."/>
            <person name="Pils B."/>
            <person name="Prigge M."/>
            <person name="Reiss B."/>
            <person name="Renner T."/>
            <person name="Rombauts S."/>
            <person name="Rushton P."/>
            <person name="Sanderfoot A."/>
            <person name="Schween G."/>
            <person name="Shiu S.-H."/>
            <person name="Stueber K."/>
            <person name="Theodoulou F.L."/>
            <person name="Tu H."/>
            <person name="Van de Peer Y."/>
            <person name="Verrier P.J."/>
            <person name="Waters E."/>
            <person name="Wood A."/>
            <person name="Yang L."/>
            <person name="Cove D."/>
            <person name="Cuming A."/>
            <person name="Hasebe M."/>
            <person name="Lucas S."/>
            <person name="Mishler D.B."/>
            <person name="Reski R."/>
            <person name="Grigoriev I."/>
            <person name="Quatrano R.S."/>
            <person name="Boore J.L."/>
        </authorList>
    </citation>
    <scope>NUCLEOTIDE SEQUENCE [LARGE SCALE GENOMIC DNA]</scope>
    <source>
        <strain evidence="2 3">cv. Gransden 2004</strain>
    </source>
</reference>
<reference evidence="2" key="3">
    <citation type="submission" date="2020-12" db="UniProtKB">
        <authorList>
            <consortium name="EnsemblPlants"/>
        </authorList>
    </citation>
    <scope>IDENTIFICATION</scope>
</reference>
<dbReference type="Gramene" id="Pp3c26_8800V3.1">
    <property type="protein sequence ID" value="Pp3c26_8800V3.1"/>
    <property type="gene ID" value="Pp3c26_8800"/>
</dbReference>
<evidence type="ECO:0008006" key="4">
    <source>
        <dbReference type="Google" id="ProtNLM"/>
    </source>
</evidence>
<evidence type="ECO:0000313" key="1">
    <source>
        <dbReference type="EMBL" id="PNR26935.1"/>
    </source>
</evidence>
<sequence>MCPHPHGCCKRNYNKVPRTIAVNAWRWQVDHLLSFCCPVYPRRSEDSILHCFWECNSAQHAWQWSVHIIYLWILSSNPRSWNGQVEWSTICNPEQNPDAGVHADHGNPSPSGKGSYQREFSVNLPNSASSGHNSEQTFYGRCGRSVMMQSLTTSSGTRLNCYRLCGFGSLTMVRSNGQQSANTVNLE</sequence>
<dbReference type="AlphaFoldDB" id="A0A2K1ICC6"/>
<dbReference type="Gramene" id="Pp3c26_8800V3.3">
    <property type="protein sequence ID" value="Pp3c26_8800V3.3"/>
    <property type="gene ID" value="Pp3c26_8800"/>
</dbReference>
<dbReference type="EMBL" id="ABEU02000026">
    <property type="protein sequence ID" value="PNR26935.1"/>
    <property type="molecule type" value="Genomic_DNA"/>
</dbReference>
<evidence type="ECO:0000313" key="2">
    <source>
        <dbReference type="EnsemblPlants" id="Pp3c26_8800V3.1"/>
    </source>
</evidence>